<dbReference type="InterPro" id="IPR003594">
    <property type="entry name" value="HATPase_dom"/>
</dbReference>
<gene>
    <name evidence="4" type="ORF">DRF60_04225</name>
</gene>
<dbReference type="Pfam" id="PF02518">
    <property type="entry name" value="HATPase_c"/>
    <property type="match status" value="1"/>
</dbReference>
<evidence type="ECO:0000313" key="5">
    <source>
        <dbReference type="Proteomes" id="UP000257030"/>
    </source>
</evidence>
<accession>A0A3D9DPS9</accession>
<dbReference type="InterPro" id="IPR036890">
    <property type="entry name" value="HATPase_C_sf"/>
</dbReference>
<dbReference type="InterPro" id="IPR005467">
    <property type="entry name" value="His_kinase_dom"/>
</dbReference>
<feature type="transmembrane region" description="Helical" evidence="2">
    <location>
        <begin position="690"/>
        <end position="710"/>
    </location>
</feature>
<dbReference type="Proteomes" id="UP000257030">
    <property type="component" value="Unassembled WGS sequence"/>
</dbReference>
<dbReference type="Gene3D" id="1.10.287.130">
    <property type="match status" value="1"/>
</dbReference>
<dbReference type="AlphaFoldDB" id="A0A3D9DPS9"/>
<dbReference type="InterPro" id="IPR015943">
    <property type="entry name" value="WD40/YVTN_repeat-like_dom_sf"/>
</dbReference>
<dbReference type="SUPFAM" id="SSF55874">
    <property type="entry name" value="ATPase domain of HSP90 chaperone/DNA topoisomerase II/histidine kinase"/>
    <property type="match status" value="1"/>
</dbReference>
<dbReference type="GO" id="GO:0000155">
    <property type="term" value="F:phosphorelay sensor kinase activity"/>
    <property type="evidence" value="ECO:0007669"/>
    <property type="project" value="InterPro"/>
</dbReference>
<organism evidence="4 5">
    <name type="scientific">Chryseobacterium elymi</name>
    <dbReference type="NCBI Taxonomy" id="395936"/>
    <lineage>
        <taxon>Bacteria</taxon>
        <taxon>Pseudomonadati</taxon>
        <taxon>Bacteroidota</taxon>
        <taxon>Flavobacteriia</taxon>
        <taxon>Flavobacteriales</taxon>
        <taxon>Weeksellaceae</taxon>
        <taxon>Chryseobacterium group</taxon>
        <taxon>Chryseobacterium</taxon>
    </lineage>
</organism>
<dbReference type="Gene3D" id="3.30.565.10">
    <property type="entry name" value="Histidine kinase-like ATPase, C-terminal domain"/>
    <property type="match status" value="1"/>
</dbReference>
<dbReference type="PANTHER" id="PTHR43547">
    <property type="entry name" value="TWO-COMPONENT HISTIDINE KINASE"/>
    <property type="match status" value="1"/>
</dbReference>
<keyword evidence="5" id="KW-1185">Reference proteome</keyword>
<dbReference type="SMART" id="SM00387">
    <property type="entry name" value="HATPase_c"/>
    <property type="match status" value="1"/>
</dbReference>
<dbReference type="Gene3D" id="2.130.10.10">
    <property type="entry name" value="YVTN repeat-like/Quinoprotein amine dehydrogenase"/>
    <property type="match status" value="2"/>
</dbReference>
<dbReference type="InterPro" id="IPR036097">
    <property type="entry name" value="HisK_dim/P_sf"/>
</dbReference>
<evidence type="ECO:0000313" key="4">
    <source>
        <dbReference type="EMBL" id="REC79841.1"/>
    </source>
</evidence>
<dbReference type="Pfam" id="PF07494">
    <property type="entry name" value="Reg_prop"/>
    <property type="match status" value="1"/>
</dbReference>
<proteinExistence type="predicted"/>
<sequence>MDDGLPQNSIKDIIKDKYGFIWLSTDGGILRYDGNTFLLYNNFKISNLSFGNFLDTKNGDITCFNNNDENCVLIAGRTAKLLPDGMVSKTFAMAHNKQYKRYYKSNFLNTFFPETNCYYIKTNSGTYFFENQYIVFKNEKDEEKKILPALPSASLKNAFEQNDIIYIPDPDRRRTVILKNGSVSYDNQASLYNDPQSKIYWHQGTRQVFVINNGNIYISKLAGGKPSLTFLLQYKKIEKELLYCMFYDEISDKVYFGDVVRGLNIINLSNFHVPQKNVPFSGEFVYEALPFTANSVISKQGYEYYKDKVNKIYSANFNYDKRYLLYDNSYNLLYVEFNKMHRRYRSSHYQKHDSLSFYKRNVEGLFKLNNNFAVNMADSKYEYYYLYIFPDEQFTKAKNIFRFKNNINSVKELDQTTFYVGTVDGIYLISLSKNKIVKYFAKNLPIKEIQRTKDGNFWVTTHNKGLYLIKNDEVIRMPDDKDGYISSAHHILEDYYGFFWISTNNGLFKVSKKALLDYSRNKNTNVHYYRYTKEDGFLNNEFNGSSNPSGNILKNGNFVFPSMQGFVFFKPDEIKNHYPKSNQLFIERAKTAKKNIHFKDTLRLKSDYKTVDVFLDFPYYHNIKNIYAESKLQDGQNNKWEEIKTDRKLTLSTIAPGNYTLYIRFLVSETGRFAYKKIFIEIEPFFYQTVWFKILIIILGIILIVLIIQVRTNFLKRMVRTLKHTLDNKDQELEITTNKLKNESEYQQKIMESISHDITTPIRFLVSISQKLNDIRETELQKKYLDEICHTSEQLFKFTLDLKEYTALFKEENIFDNEEQHIFVLVENKKLLFEQVASANNSSIHNLCDPNLATRINKGILSAILHNLIDNAVKNTKDGEILLKTEQKNKEIEIIIFDTGKGMSSKQIEYYSHVFESMDKDNFVFKNYGLGLHMVIQLIKKINAEITFHENAPKGTVVKIILKN</sequence>
<comment type="caution">
    <text evidence="4">The sequence shown here is derived from an EMBL/GenBank/DDBJ whole genome shotgun (WGS) entry which is preliminary data.</text>
</comment>
<dbReference type="Gene3D" id="2.60.40.10">
    <property type="entry name" value="Immunoglobulins"/>
    <property type="match status" value="1"/>
</dbReference>
<evidence type="ECO:0000259" key="3">
    <source>
        <dbReference type="PROSITE" id="PS50109"/>
    </source>
</evidence>
<keyword evidence="2" id="KW-0812">Transmembrane</keyword>
<dbReference type="EMBL" id="QNUH01000003">
    <property type="protein sequence ID" value="REC79841.1"/>
    <property type="molecule type" value="Genomic_DNA"/>
</dbReference>
<keyword evidence="2" id="KW-1133">Transmembrane helix</keyword>
<evidence type="ECO:0000256" key="2">
    <source>
        <dbReference type="SAM" id="Phobius"/>
    </source>
</evidence>
<evidence type="ECO:0000256" key="1">
    <source>
        <dbReference type="ARBA" id="ARBA00022553"/>
    </source>
</evidence>
<protein>
    <recommendedName>
        <fullName evidence="3">Histidine kinase domain-containing protein</fullName>
    </recommendedName>
</protein>
<dbReference type="InterPro" id="IPR011110">
    <property type="entry name" value="Reg_prop"/>
</dbReference>
<dbReference type="InterPro" id="IPR013783">
    <property type="entry name" value="Ig-like_fold"/>
</dbReference>
<keyword evidence="1" id="KW-0597">Phosphoprotein</keyword>
<feature type="domain" description="Histidine kinase" evidence="3">
    <location>
        <begin position="753"/>
        <end position="964"/>
    </location>
</feature>
<reference evidence="4 5" key="1">
    <citation type="journal article" date="2010" name="Syst. Appl. Microbiol.">
        <title>Four new species of Chryseobacterium from the rhizosphere of coastal sand dune plants, Chryseobacterium elymi sp. nov., Chryseobacterium hagamense sp. nov., Chryseobacterium lathyri sp. nov. and Chryseobacterium rhizosphaerae sp. nov.</title>
        <authorList>
            <person name="Cho S.H."/>
            <person name="Lee K.S."/>
            <person name="Shin D.S."/>
            <person name="Han J.H."/>
            <person name="Park K.S."/>
            <person name="Lee C.H."/>
            <person name="Park K.H."/>
            <person name="Kim S.B."/>
        </authorList>
    </citation>
    <scope>NUCLEOTIDE SEQUENCE [LARGE SCALE GENOMIC DNA]</scope>
    <source>
        <strain evidence="4 5">KCTC 22547</strain>
    </source>
</reference>
<dbReference type="SUPFAM" id="SSF69322">
    <property type="entry name" value="Tricorn protease domain 2"/>
    <property type="match status" value="1"/>
</dbReference>
<keyword evidence="2" id="KW-0472">Membrane</keyword>
<dbReference type="SUPFAM" id="SSF47384">
    <property type="entry name" value="Homodimeric domain of signal transducing histidine kinase"/>
    <property type="match status" value="1"/>
</dbReference>
<name>A0A3D9DPS9_9FLAO</name>
<dbReference type="PANTHER" id="PTHR43547:SF2">
    <property type="entry name" value="HYBRID SIGNAL TRANSDUCTION HISTIDINE KINASE C"/>
    <property type="match status" value="1"/>
</dbReference>
<dbReference type="CDD" id="cd00075">
    <property type="entry name" value="HATPase"/>
    <property type="match status" value="1"/>
</dbReference>
<dbReference type="PROSITE" id="PS50109">
    <property type="entry name" value="HIS_KIN"/>
    <property type="match status" value="1"/>
</dbReference>